<name>A0ABT5S3V9_9BURK</name>
<keyword evidence="3" id="KW-0238">DNA-binding</keyword>
<keyword evidence="4" id="KW-0804">Transcription</keyword>
<dbReference type="InterPro" id="IPR005119">
    <property type="entry name" value="LysR_subst-bd"/>
</dbReference>
<gene>
    <name evidence="6" type="ORF">OIN59_24690</name>
</gene>
<evidence type="ECO:0000256" key="3">
    <source>
        <dbReference type="ARBA" id="ARBA00023125"/>
    </source>
</evidence>
<protein>
    <submittedName>
        <fullName evidence="6">LysR family transcriptional regulator</fullName>
    </submittedName>
</protein>
<dbReference type="Pfam" id="PF03466">
    <property type="entry name" value="LysR_substrate"/>
    <property type="match status" value="1"/>
</dbReference>
<sequence>MPDALNSSMHLNLRQLEIFRAVAESGSIRAASRRVHLTQPAVTHAVRELERCVGAPLFTRDVKGVIPTDVGEALLRRTHLLFNEVQRMKDEILQVRDGTGGRLSIAFSSASAQLLPVALERFRALRPSVTLDLHEISQPDVDAKMRIGRYDFAVISDWGETAYDGLVSDFLFEQPLAVVARTGHPLAQVRSVSRLQHCTWLISPGYGLPMLRKIFAAKRLKPPTDVITCQSAIPLITLLYRTDAVALISGGRQGLRGAAQGLTKLPIMGALDSIRISVIYPEVQALSPAATVFIDCLRIASTLPKR</sequence>
<dbReference type="Proteomes" id="UP001148932">
    <property type="component" value="Unassembled WGS sequence"/>
</dbReference>
<evidence type="ECO:0000256" key="1">
    <source>
        <dbReference type="ARBA" id="ARBA00009437"/>
    </source>
</evidence>
<dbReference type="EMBL" id="JAPCKI010000027">
    <property type="protein sequence ID" value="MDD2180643.1"/>
    <property type="molecule type" value="Genomic_DNA"/>
</dbReference>
<dbReference type="Gene3D" id="3.40.190.290">
    <property type="match status" value="1"/>
</dbReference>
<proteinExistence type="inferred from homology"/>
<keyword evidence="2" id="KW-0805">Transcription regulation</keyword>
<evidence type="ECO:0000259" key="5">
    <source>
        <dbReference type="PROSITE" id="PS50931"/>
    </source>
</evidence>
<keyword evidence="7" id="KW-1185">Reference proteome</keyword>
<feature type="domain" description="HTH lysR-type" evidence="5">
    <location>
        <begin position="11"/>
        <end position="68"/>
    </location>
</feature>
<dbReference type="InterPro" id="IPR036390">
    <property type="entry name" value="WH_DNA-bd_sf"/>
</dbReference>
<dbReference type="PRINTS" id="PR00039">
    <property type="entry name" value="HTHLYSR"/>
</dbReference>
<evidence type="ECO:0000256" key="4">
    <source>
        <dbReference type="ARBA" id="ARBA00023163"/>
    </source>
</evidence>
<dbReference type="PANTHER" id="PTHR30419:SF30">
    <property type="entry name" value="LYSR FAMILY TRANSCRIPTIONAL REGULATOR"/>
    <property type="match status" value="1"/>
</dbReference>
<dbReference type="Gene3D" id="1.10.10.10">
    <property type="entry name" value="Winged helix-like DNA-binding domain superfamily/Winged helix DNA-binding domain"/>
    <property type="match status" value="1"/>
</dbReference>
<evidence type="ECO:0000256" key="2">
    <source>
        <dbReference type="ARBA" id="ARBA00023015"/>
    </source>
</evidence>
<dbReference type="Pfam" id="PF00126">
    <property type="entry name" value="HTH_1"/>
    <property type="match status" value="1"/>
</dbReference>
<dbReference type="SUPFAM" id="SSF46785">
    <property type="entry name" value="Winged helix' DNA-binding domain"/>
    <property type="match status" value="1"/>
</dbReference>
<reference evidence="6" key="1">
    <citation type="submission" date="2022-10" db="EMBL/GenBank/DDBJ databases">
        <title>Description of microaerobic benzene degrading bacteria.</title>
        <authorList>
            <person name="Bedics A."/>
            <person name="Tancsics A."/>
            <person name="Banerjee S."/>
        </authorList>
    </citation>
    <scope>NUCLEOTIDE SEQUENCE</scope>
    <source>
        <strain evidence="6">D2M1</strain>
    </source>
</reference>
<dbReference type="PROSITE" id="PS50931">
    <property type="entry name" value="HTH_LYSR"/>
    <property type="match status" value="1"/>
</dbReference>
<dbReference type="InterPro" id="IPR036388">
    <property type="entry name" value="WH-like_DNA-bd_sf"/>
</dbReference>
<evidence type="ECO:0000313" key="6">
    <source>
        <dbReference type="EMBL" id="MDD2180643.1"/>
    </source>
</evidence>
<dbReference type="InterPro" id="IPR000847">
    <property type="entry name" value="LysR_HTH_N"/>
</dbReference>
<dbReference type="SUPFAM" id="SSF53850">
    <property type="entry name" value="Periplasmic binding protein-like II"/>
    <property type="match status" value="1"/>
</dbReference>
<dbReference type="RefSeq" id="WP_274114760.1">
    <property type="nucleotide sequence ID" value="NZ_JAPCKI010000027.1"/>
</dbReference>
<evidence type="ECO:0000313" key="7">
    <source>
        <dbReference type="Proteomes" id="UP001148932"/>
    </source>
</evidence>
<organism evidence="6 7">
    <name type="scientific">Acidovorax benzenivorans</name>
    <dbReference type="NCBI Taxonomy" id="2987520"/>
    <lineage>
        <taxon>Bacteria</taxon>
        <taxon>Pseudomonadati</taxon>
        <taxon>Pseudomonadota</taxon>
        <taxon>Betaproteobacteria</taxon>
        <taxon>Burkholderiales</taxon>
        <taxon>Comamonadaceae</taxon>
        <taxon>Acidovorax</taxon>
    </lineage>
</organism>
<dbReference type="PANTHER" id="PTHR30419">
    <property type="entry name" value="HTH-TYPE TRANSCRIPTIONAL REGULATOR YBHD"/>
    <property type="match status" value="1"/>
</dbReference>
<dbReference type="InterPro" id="IPR050950">
    <property type="entry name" value="HTH-type_LysR_regulators"/>
</dbReference>
<comment type="caution">
    <text evidence="6">The sequence shown here is derived from an EMBL/GenBank/DDBJ whole genome shotgun (WGS) entry which is preliminary data.</text>
</comment>
<comment type="similarity">
    <text evidence="1">Belongs to the LysR transcriptional regulatory family.</text>
</comment>
<accession>A0ABT5S3V9</accession>